<accession>A0AAX3EJR0</accession>
<organism evidence="8 9">
    <name type="scientific">Paenarthrobacter ureafaciens</name>
    <dbReference type="NCBI Taxonomy" id="37931"/>
    <lineage>
        <taxon>Bacteria</taxon>
        <taxon>Bacillati</taxon>
        <taxon>Actinomycetota</taxon>
        <taxon>Actinomycetes</taxon>
        <taxon>Micrococcales</taxon>
        <taxon>Micrococcaceae</taxon>
        <taxon>Paenarthrobacter</taxon>
    </lineage>
</organism>
<keyword evidence="4" id="KW-0804">Transcription</keyword>
<dbReference type="GO" id="GO:0006355">
    <property type="term" value="P:regulation of DNA-templated transcription"/>
    <property type="evidence" value="ECO:0007669"/>
    <property type="project" value="InterPro"/>
</dbReference>
<dbReference type="PRINTS" id="PR00038">
    <property type="entry name" value="HTHLUXR"/>
</dbReference>
<dbReference type="InterPro" id="IPR011006">
    <property type="entry name" value="CheY-like_superfamily"/>
</dbReference>
<gene>
    <name evidence="8" type="ORF">NL394_01985</name>
</gene>
<feature type="modified residue" description="4-aspartylphosphate" evidence="5">
    <location>
        <position position="56"/>
    </location>
</feature>
<proteinExistence type="predicted"/>
<dbReference type="InterPro" id="IPR000792">
    <property type="entry name" value="Tscrpt_reg_LuxR_C"/>
</dbReference>
<evidence type="ECO:0000256" key="3">
    <source>
        <dbReference type="ARBA" id="ARBA00023125"/>
    </source>
</evidence>
<evidence type="ECO:0000313" key="8">
    <source>
        <dbReference type="EMBL" id="UYV98039.1"/>
    </source>
</evidence>
<keyword evidence="3" id="KW-0238">DNA-binding</keyword>
<dbReference type="GO" id="GO:0000160">
    <property type="term" value="P:phosphorelay signal transduction system"/>
    <property type="evidence" value="ECO:0007669"/>
    <property type="project" value="InterPro"/>
</dbReference>
<keyword evidence="2" id="KW-0805">Transcription regulation</keyword>
<feature type="domain" description="Response regulatory" evidence="7">
    <location>
        <begin position="5"/>
        <end position="121"/>
    </location>
</feature>
<dbReference type="InterPro" id="IPR039420">
    <property type="entry name" value="WalR-like"/>
</dbReference>
<keyword evidence="1 5" id="KW-0597">Phosphoprotein</keyword>
<dbReference type="Pfam" id="PF00072">
    <property type="entry name" value="Response_reg"/>
    <property type="match status" value="1"/>
</dbReference>
<keyword evidence="9" id="KW-1185">Reference proteome</keyword>
<evidence type="ECO:0000313" key="9">
    <source>
        <dbReference type="Proteomes" id="UP001163293"/>
    </source>
</evidence>
<dbReference type="EMBL" id="CP101185">
    <property type="protein sequence ID" value="UYV98039.1"/>
    <property type="molecule type" value="Genomic_DNA"/>
</dbReference>
<evidence type="ECO:0000256" key="5">
    <source>
        <dbReference type="PROSITE-ProRule" id="PRU00169"/>
    </source>
</evidence>
<dbReference type="CDD" id="cd17535">
    <property type="entry name" value="REC_NarL-like"/>
    <property type="match status" value="1"/>
</dbReference>
<dbReference type="InterPro" id="IPR001789">
    <property type="entry name" value="Sig_transdc_resp-reg_receiver"/>
</dbReference>
<dbReference type="PANTHER" id="PTHR43214">
    <property type="entry name" value="TWO-COMPONENT RESPONSE REGULATOR"/>
    <property type="match status" value="1"/>
</dbReference>
<dbReference type="SMART" id="SM00448">
    <property type="entry name" value="REC"/>
    <property type="match status" value="1"/>
</dbReference>
<dbReference type="CDD" id="cd06170">
    <property type="entry name" value="LuxR_C_like"/>
    <property type="match status" value="1"/>
</dbReference>
<dbReference type="Proteomes" id="UP001163293">
    <property type="component" value="Chromosome"/>
</dbReference>
<dbReference type="PANTHER" id="PTHR43214:SF24">
    <property type="entry name" value="TRANSCRIPTIONAL REGULATORY PROTEIN NARL-RELATED"/>
    <property type="match status" value="1"/>
</dbReference>
<reference evidence="8" key="1">
    <citation type="submission" date="2022-07" db="EMBL/GenBank/DDBJ databases">
        <authorList>
            <person name="Wu T."/>
        </authorList>
    </citation>
    <scope>NUCLEOTIDE SEQUENCE</scope>
    <source>
        <strain evidence="8">SD-1</strain>
    </source>
</reference>
<evidence type="ECO:0000256" key="1">
    <source>
        <dbReference type="ARBA" id="ARBA00022553"/>
    </source>
</evidence>
<dbReference type="SUPFAM" id="SSF52172">
    <property type="entry name" value="CheY-like"/>
    <property type="match status" value="1"/>
</dbReference>
<dbReference type="InterPro" id="IPR016032">
    <property type="entry name" value="Sig_transdc_resp-reg_C-effctor"/>
</dbReference>
<evidence type="ECO:0000256" key="4">
    <source>
        <dbReference type="ARBA" id="ARBA00023163"/>
    </source>
</evidence>
<name>A0AAX3EJR0_PAEUR</name>
<dbReference type="InterPro" id="IPR058245">
    <property type="entry name" value="NreC/VraR/RcsB-like_REC"/>
</dbReference>
<evidence type="ECO:0000259" key="7">
    <source>
        <dbReference type="PROSITE" id="PS50110"/>
    </source>
</evidence>
<dbReference type="PROSITE" id="PS50110">
    <property type="entry name" value="RESPONSE_REGULATORY"/>
    <property type="match status" value="1"/>
</dbReference>
<dbReference type="SUPFAM" id="SSF46894">
    <property type="entry name" value="C-terminal effector domain of the bipartite response regulators"/>
    <property type="match status" value="1"/>
</dbReference>
<protein>
    <submittedName>
        <fullName evidence="8">Response regulator transcription factor</fullName>
    </submittedName>
</protein>
<dbReference type="RefSeq" id="WP_069695543.1">
    <property type="nucleotide sequence ID" value="NZ_CP043010.1"/>
</dbReference>
<evidence type="ECO:0000256" key="2">
    <source>
        <dbReference type="ARBA" id="ARBA00023015"/>
    </source>
</evidence>
<dbReference type="Pfam" id="PF00196">
    <property type="entry name" value="GerE"/>
    <property type="match status" value="1"/>
</dbReference>
<dbReference type="PROSITE" id="PS50043">
    <property type="entry name" value="HTH_LUXR_2"/>
    <property type="match status" value="1"/>
</dbReference>
<dbReference type="Gene3D" id="3.40.50.2300">
    <property type="match status" value="1"/>
</dbReference>
<feature type="domain" description="HTH luxR-type" evidence="6">
    <location>
        <begin position="144"/>
        <end position="209"/>
    </location>
</feature>
<dbReference type="GO" id="GO:0003677">
    <property type="term" value="F:DNA binding"/>
    <property type="evidence" value="ECO:0007669"/>
    <property type="project" value="UniProtKB-KW"/>
</dbReference>
<dbReference type="SMART" id="SM00421">
    <property type="entry name" value="HTH_LUXR"/>
    <property type="match status" value="1"/>
</dbReference>
<sequence>MKIFTVFIADDHPVYREGLAQNWKNVPQIEVVGSAGDGKSALAAIRELKPDVAVMDLQLPELGGMEVLETLFAEAAPTSILVLTAYMDSKTVFRAFTHGARGFLEKAASFDEITDAVLRIGAGGTIIAPFAQDVLARELRTRQDTPKRPTLTAREVDILRLAADGHSGQKIANELHISLTTVKTHLQHIYEKLEVSDRASAVAQAIRRGILH</sequence>
<evidence type="ECO:0000259" key="6">
    <source>
        <dbReference type="PROSITE" id="PS50043"/>
    </source>
</evidence>
<dbReference type="AlphaFoldDB" id="A0AAX3EJR0"/>